<feature type="compositionally biased region" description="Low complexity" evidence="6">
    <location>
        <begin position="1"/>
        <end position="13"/>
    </location>
</feature>
<dbReference type="Proteomes" id="UP000316988">
    <property type="component" value="Unassembled WGS sequence"/>
</dbReference>
<gene>
    <name evidence="9" type="ORF">FNM00_10390</name>
</gene>
<dbReference type="InterPro" id="IPR036388">
    <property type="entry name" value="WH-like_DNA-bd_sf"/>
</dbReference>
<evidence type="ECO:0000256" key="4">
    <source>
        <dbReference type="ARBA" id="ARBA00023125"/>
    </source>
</evidence>
<dbReference type="GO" id="GO:0003677">
    <property type="term" value="F:DNA binding"/>
    <property type="evidence" value="ECO:0007669"/>
    <property type="project" value="UniProtKB-KW"/>
</dbReference>
<dbReference type="EMBL" id="VLNT01000007">
    <property type="protein sequence ID" value="TSD62776.1"/>
    <property type="molecule type" value="Genomic_DNA"/>
</dbReference>
<organism evidence="9 10">
    <name type="scientific">Aeromicrobium piscarium</name>
    <dbReference type="NCBI Taxonomy" id="2590901"/>
    <lineage>
        <taxon>Bacteria</taxon>
        <taxon>Bacillati</taxon>
        <taxon>Actinomycetota</taxon>
        <taxon>Actinomycetes</taxon>
        <taxon>Propionibacteriales</taxon>
        <taxon>Nocardioidaceae</taxon>
        <taxon>Aeromicrobium</taxon>
    </lineage>
</organism>
<keyword evidence="4" id="KW-0238">DNA-binding</keyword>
<dbReference type="Pfam" id="PF04545">
    <property type="entry name" value="Sigma70_r4"/>
    <property type="match status" value="1"/>
</dbReference>
<dbReference type="PANTHER" id="PTHR30376:SF3">
    <property type="entry name" value="RNA POLYMERASE SIGMA FACTOR RPOH"/>
    <property type="match status" value="1"/>
</dbReference>
<evidence type="ECO:0000256" key="5">
    <source>
        <dbReference type="ARBA" id="ARBA00023163"/>
    </source>
</evidence>
<dbReference type="SUPFAM" id="SSF88659">
    <property type="entry name" value="Sigma3 and sigma4 domains of RNA polymerase sigma factors"/>
    <property type="match status" value="1"/>
</dbReference>
<comment type="similarity">
    <text evidence="1">Belongs to the sigma-70 factor family.</text>
</comment>
<sequence length="230" mass="25357">MPPSSRCSASASESDTRRPQGRPGTDDRSFDGGHGVHMSPYARRALEAPTLSAEQERELLLRCRGGDPRAREALIEAGLRWVVLHALRRRVEPEHFDDAVQDGTAALIRAVDRFDPARGTRLVSFAWSWIDGAMRQPPRPLLLPLGDVPEPATTDPDALHDALDTLSELDARLLRDRFGLDDGTVPSTRPEVAARLGLSIAEVRRRETRALQQLRREWAAPVVGSPGPDC</sequence>
<protein>
    <recommendedName>
        <fullName evidence="11">Sigma-70 family RNA polymerase sigma factor</fullName>
    </recommendedName>
</protein>
<evidence type="ECO:0000313" key="9">
    <source>
        <dbReference type="EMBL" id="TSD62776.1"/>
    </source>
</evidence>
<evidence type="ECO:0000313" key="10">
    <source>
        <dbReference type="Proteomes" id="UP000316988"/>
    </source>
</evidence>
<evidence type="ECO:0000259" key="8">
    <source>
        <dbReference type="Pfam" id="PF04545"/>
    </source>
</evidence>
<evidence type="ECO:0000256" key="2">
    <source>
        <dbReference type="ARBA" id="ARBA00023015"/>
    </source>
</evidence>
<accession>A0A554S8U6</accession>
<keyword evidence="10" id="KW-1185">Reference proteome</keyword>
<dbReference type="SUPFAM" id="SSF88946">
    <property type="entry name" value="Sigma2 domain of RNA polymerase sigma factors"/>
    <property type="match status" value="1"/>
</dbReference>
<evidence type="ECO:0000256" key="1">
    <source>
        <dbReference type="ARBA" id="ARBA00007788"/>
    </source>
</evidence>
<proteinExistence type="inferred from homology"/>
<dbReference type="CDD" id="cd06171">
    <property type="entry name" value="Sigma70_r4"/>
    <property type="match status" value="1"/>
</dbReference>
<keyword evidence="5" id="KW-0804">Transcription</keyword>
<feature type="compositionally biased region" description="Basic and acidic residues" evidence="6">
    <location>
        <begin position="14"/>
        <end position="31"/>
    </location>
</feature>
<dbReference type="InterPro" id="IPR050813">
    <property type="entry name" value="Sigma-70_Factor"/>
</dbReference>
<feature type="domain" description="RNA polymerase sigma-70 region 2" evidence="7">
    <location>
        <begin position="74"/>
        <end position="135"/>
    </location>
</feature>
<evidence type="ECO:0000256" key="3">
    <source>
        <dbReference type="ARBA" id="ARBA00023082"/>
    </source>
</evidence>
<comment type="caution">
    <text evidence="9">The sequence shown here is derived from an EMBL/GenBank/DDBJ whole genome shotgun (WGS) entry which is preliminary data.</text>
</comment>
<dbReference type="GO" id="GO:0006352">
    <property type="term" value="P:DNA-templated transcription initiation"/>
    <property type="evidence" value="ECO:0007669"/>
    <property type="project" value="InterPro"/>
</dbReference>
<keyword evidence="3" id="KW-0731">Sigma factor</keyword>
<reference evidence="9 10" key="1">
    <citation type="submission" date="2019-07" db="EMBL/GenBank/DDBJ databases">
        <authorList>
            <person name="Zhao L.H."/>
        </authorList>
    </citation>
    <scope>NUCLEOTIDE SEQUENCE [LARGE SCALE GENOMIC DNA]</scope>
    <source>
        <strain evidence="9 10">Co35</strain>
    </source>
</reference>
<evidence type="ECO:0008006" key="11">
    <source>
        <dbReference type="Google" id="ProtNLM"/>
    </source>
</evidence>
<dbReference type="InterPro" id="IPR007627">
    <property type="entry name" value="RNA_pol_sigma70_r2"/>
</dbReference>
<dbReference type="InterPro" id="IPR013324">
    <property type="entry name" value="RNA_pol_sigma_r3/r4-like"/>
</dbReference>
<dbReference type="Gene3D" id="1.20.120.1810">
    <property type="match status" value="1"/>
</dbReference>
<evidence type="ECO:0000256" key="6">
    <source>
        <dbReference type="SAM" id="MobiDB-lite"/>
    </source>
</evidence>
<name>A0A554S8U6_9ACTN</name>
<dbReference type="PANTHER" id="PTHR30376">
    <property type="entry name" value="SIGMA FACTOR RPOH HEAT SHOCK RELATED"/>
    <property type="match status" value="1"/>
</dbReference>
<dbReference type="InterPro" id="IPR007630">
    <property type="entry name" value="RNA_pol_sigma70_r4"/>
</dbReference>
<evidence type="ECO:0000259" key="7">
    <source>
        <dbReference type="Pfam" id="PF04542"/>
    </source>
</evidence>
<dbReference type="AlphaFoldDB" id="A0A554S8U6"/>
<keyword evidence="2" id="KW-0805">Transcription regulation</keyword>
<feature type="region of interest" description="Disordered" evidence="6">
    <location>
        <begin position="1"/>
        <end position="37"/>
    </location>
</feature>
<dbReference type="InterPro" id="IPR013325">
    <property type="entry name" value="RNA_pol_sigma_r2"/>
</dbReference>
<feature type="domain" description="RNA polymerase sigma-70 region 4" evidence="8">
    <location>
        <begin position="162"/>
        <end position="215"/>
    </location>
</feature>
<dbReference type="GO" id="GO:0016987">
    <property type="term" value="F:sigma factor activity"/>
    <property type="evidence" value="ECO:0007669"/>
    <property type="project" value="UniProtKB-KW"/>
</dbReference>
<dbReference type="Pfam" id="PF04542">
    <property type="entry name" value="Sigma70_r2"/>
    <property type="match status" value="1"/>
</dbReference>
<dbReference type="OrthoDB" id="3745243at2"/>
<dbReference type="Gene3D" id="1.10.10.10">
    <property type="entry name" value="Winged helix-like DNA-binding domain superfamily/Winged helix DNA-binding domain"/>
    <property type="match status" value="1"/>
</dbReference>